<evidence type="ECO:0000313" key="4">
    <source>
        <dbReference type="EMBL" id="KAG8196972.1"/>
    </source>
</evidence>
<reference evidence="4 5" key="1">
    <citation type="journal article" date="2022" name="Nat. Ecol. Evol.">
        <title>A masculinizing supergene underlies an exaggerated male reproductive morph in a spider.</title>
        <authorList>
            <person name="Hendrickx F."/>
            <person name="De Corte Z."/>
            <person name="Sonet G."/>
            <person name="Van Belleghem S.M."/>
            <person name="Kostlbacher S."/>
            <person name="Vangestel C."/>
        </authorList>
    </citation>
    <scope>NUCLEOTIDE SEQUENCE [LARGE SCALE GENOMIC DNA]</scope>
    <source>
        <strain evidence="4">W744_W776</strain>
    </source>
</reference>
<feature type="transmembrane region" description="Helical" evidence="2">
    <location>
        <begin position="51"/>
        <end position="72"/>
    </location>
</feature>
<accession>A0AAV6VK40</accession>
<protein>
    <recommendedName>
        <fullName evidence="6">Transmembrane inner ear expressed protein</fullName>
    </recommendedName>
</protein>
<keyword evidence="2" id="KW-1133">Transmembrane helix</keyword>
<evidence type="ECO:0000256" key="2">
    <source>
        <dbReference type="SAM" id="Phobius"/>
    </source>
</evidence>
<feature type="region of interest" description="Disordered" evidence="1">
    <location>
        <begin position="143"/>
        <end position="184"/>
    </location>
</feature>
<sequence length="184" mass="21163">MRGERLRFLVLLFLLAPCALHAHVCPVSDVVEKAEAKGDWLEKEVIAGFRIWQILFLVVAGLATLVIVCCCMTRCRIPRTRQEIEANHRRNQITQLFRQHLDDMVVDEVDLLWALDEVKTAANKPTYVPKPRPTLVERMKALLPFKRGRNNDEEEESDKLHPKESHASLDMTDCEDSPAHKLEN</sequence>
<evidence type="ECO:0008006" key="6">
    <source>
        <dbReference type="Google" id="ProtNLM"/>
    </source>
</evidence>
<name>A0AAV6VK40_9ARAC</name>
<evidence type="ECO:0000256" key="3">
    <source>
        <dbReference type="SAM" id="SignalP"/>
    </source>
</evidence>
<feature type="compositionally biased region" description="Basic and acidic residues" evidence="1">
    <location>
        <begin position="158"/>
        <end position="167"/>
    </location>
</feature>
<dbReference type="Pfam" id="PF16038">
    <property type="entry name" value="TMIE"/>
    <property type="match status" value="1"/>
</dbReference>
<keyword evidence="2" id="KW-0812">Transmembrane</keyword>
<dbReference type="PANTHER" id="PTHR28635:SF1">
    <property type="entry name" value="TRANSMEMBRANE INNER EAR EXPRESSED PROTEIN"/>
    <property type="match status" value="1"/>
</dbReference>
<organism evidence="4 5">
    <name type="scientific">Oedothorax gibbosus</name>
    <dbReference type="NCBI Taxonomy" id="931172"/>
    <lineage>
        <taxon>Eukaryota</taxon>
        <taxon>Metazoa</taxon>
        <taxon>Ecdysozoa</taxon>
        <taxon>Arthropoda</taxon>
        <taxon>Chelicerata</taxon>
        <taxon>Arachnida</taxon>
        <taxon>Araneae</taxon>
        <taxon>Araneomorphae</taxon>
        <taxon>Entelegynae</taxon>
        <taxon>Araneoidea</taxon>
        <taxon>Linyphiidae</taxon>
        <taxon>Erigoninae</taxon>
        <taxon>Oedothorax</taxon>
    </lineage>
</organism>
<dbReference type="EMBL" id="JAFNEN010000062">
    <property type="protein sequence ID" value="KAG8196972.1"/>
    <property type="molecule type" value="Genomic_DNA"/>
</dbReference>
<dbReference type="PANTHER" id="PTHR28635">
    <property type="entry name" value="TRANSMEMBRANE INNER EAR EXPRESSED PROTEIN"/>
    <property type="match status" value="1"/>
</dbReference>
<feature type="signal peptide" evidence="3">
    <location>
        <begin position="1"/>
        <end position="22"/>
    </location>
</feature>
<keyword evidence="5" id="KW-1185">Reference proteome</keyword>
<dbReference type="InterPro" id="IPR032006">
    <property type="entry name" value="TMIE"/>
</dbReference>
<dbReference type="AlphaFoldDB" id="A0AAV6VK40"/>
<feature type="chain" id="PRO_5043709015" description="Transmembrane inner ear expressed protein" evidence="3">
    <location>
        <begin position="23"/>
        <end position="184"/>
    </location>
</feature>
<keyword evidence="2" id="KW-0472">Membrane</keyword>
<evidence type="ECO:0000256" key="1">
    <source>
        <dbReference type="SAM" id="MobiDB-lite"/>
    </source>
</evidence>
<dbReference type="Proteomes" id="UP000827092">
    <property type="component" value="Unassembled WGS sequence"/>
</dbReference>
<gene>
    <name evidence="4" type="ORF">JTE90_009027</name>
</gene>
<keyword evidence="3" id="KW-0732">Signal</keyword>
<evidence type="ECO:0000313" key="5">
    <source>
        <dbReference type="Proteomes" id="UP000827092"/>
    </source>
</evidence>
<proteinExistence type="predicted"/>
<comment type="caution">
    <text evidence="4">The sequence shown here is derived from an EMBL/GenBank/DDBJ whole genome shotgun (WGS) entry which is preliminary data.</text>
</comment>